<protein>
    <recommendedName>
        <fullName evidence="3">Inorganic diphosphatase</fullName>
    </recommendedName>
</protein>
<accession>A0ABP9VAP5</accession>
<name>A0ABP9VAP5_9DEIO</name>
<gene>
    <name evidence="1" type="ORF">Dxin01_02073</name>
</gene>
<dbReference type="InterPro" id="IPR036649">
    <property type="entry name" value="Pyrophosphatase_sf"/>
</dbReference>
<dbReference type="RefSeq" id="WP_353542302.1">
    <property type="nucleotide sequence ID" value="NZ_BAABRN010000021.1"/>
</dbReference>
<proteinExistence type="predicted"/>
<evidence type="ECO:0008006" key="3">
    <source>
        <dbReference type="Google" id="ProtNLM"/>
    </source>
</evidence>
<keyword evidence="2" id="KW-1185">Reference proteome</keyword>
<dbReference type="Gene3D" id="3.90.80.10">
    <property type="entry name" value="Inorganic pyrophosphatase"/>
    <property type="match status" value="1"/>
</dbReference>
<reference evidence="1 2" key="1">
    <citation type="submission" date="2024-02" db="EMBL/GenBank/DDBJ databases">
        <title>Deinococcus xinjiangensis NBRC 107630.</title>
        <authorList>
            <person name="Ichikawa N."/>
            <person name="Katano-Makiyama Y."/>
            <person name="Hidaka K."/>
        </authorList>
    </citation>
    <scope>NUCLEOTIDE SEQUENCE [LARGE SCALE GENOMIC DNA]</scope>
    <source>
        <strain evidence="1 2">NBRC 107630</strain>
    </source>
</reference>
<dbReference type="Proteomes" id="UP001458946">
    <property type="component" value="Unassembled WGS sequence"/>
</dbReference>
<evidence type="ECO:0000313" key="2">
    <source>
        <dbReference type="Proteomes" id="UP001458946"/>
    </source>
</evidence>
<dbReference type="EMBL" id="BAABRN010000021">
    <property type="protein sequence ID" value="GAA5502329.1"/>
    <property type="molecule type" value="Genomic_DNA"/>
</dbReference>
<evidence type="ECO:0000313" key="1">
    <source>
        <dbReference type="EMBL" id="GAA5502329.1"/>
    </source>
</evidence>
<sequence length="132" mass="14202">MSAKAWRGVVEWTAGSTERWIWRGAGQALEPYRTEPKAAPVNYGCLLGTLNPADNAEIDAVWLGPPLPVGQEVLAVPTGLLWLQDGDHKVIFGDLEGVSALLDWFPPERGAQVQDAEAAAAWLESCAQHAAN</sequence>
<organism evidence="1 2">
    <name type="scientific">Deinococcus xinjiangensis</name>
    <dbReference type="NCBI Taxonomy" id="457454"/>
    <lineage>
        <taxon>Bacteria</taxon>
        <taxon>Thermotogati</taxon>
        <taxon>Deinococcota</taxon>
        <taxon>Deinococci</taxon>
        <taxon>Deinococcales</taxon>
        <taxon>Deinococcaceae</taxon>
        <taxon>Deinococcus</taxon>
    </lineage>
</organism>
<dbReference type="SUPFAM" id="SSF50324">
    <property type="entry name" value="Inorganic pyrophosphatase"/>
    <property type="match status" value="1"/>
</dbReference>
<comment type="caution">
    <text evidence="1">The sequence shown here is derived from an EMBL/GenBank/DDBJ whole genome shotgun (WGS) entry which is preliminary data.</text>
</comment>